<evidence type="ECO:0000313" key="6">
    <source>
        <dbReference type="Proteomes" id="UP001347146"/>
    </source>
</evidence>
<dbReference type="Proteomes" id="UP001347146">
    <property type="component" value="Unassembled WGS sequence"/>
</dbReference>
<sequence>MQPYIIMTTSPQTSVESPAADSPSPVDPLSMSGLDLLRAWMNDPNRDSRPSIGRLLGMTPKEIDEGSVTFAVTPQADFANPLGTVHGGICATLLDSVMGCAVHTTLPAGVGYTTLELKINYIRSVATDAGDLTATGNVIHVGGRTATAEGKVFSDDGKLVAHGTTTCIVFR</sequence>
<feature type="region of interest" description="Disordered" evidence="3">
    <location>
        <begin position="7"/>
        <end position="28"/>
    </location>
</feature>
<dbReference type="CDD" id="cd03443">
    <property type="entry name" value="PaaI_thioesterase"/>
    <property type="match status" value="1"/>
</dbReference>
<dbReference type="Pfam" id="PF03061">
    <property type="entry name" value="4HBT"/>
    <property type="match status" value="1"/>
</dbReference>
<gene>
    <name evidence="5" type="ORF">VZC37_05875</name>
</gene>
<feature type="compositionally biased region" description="Low complexity" evidence="3">
    <location>
        <begin position="14"/>
        <end position="28"/>
    </location>
</feature>
<dbReference type="EMBL" id="JAZDUF010000001">
    <property type="protein sequence ID" value="MEE3849850.1"/>
    <property type="molecule type" value="Genomic_DNA"/>
</dbReference>
<dbReference type="Gene3D" id="3.10.129.10">
    <property type="entry name" value="Hotdog Thioesterase"/>
    <property type="match status" value="1"/>
</dbReference>
<evidence type="ECO:0000256" key="1">
    <source>
        <dbReference type="ARBA" id="ARBA00008324"/>
    </source>
</evidence>
<accession>A0ABU7M9R1</accession>
<dbReference type="RefSeq" id="WP_330431461.1">
    <property type="nucleotide sequence ID" value="NZ_JAZDUF010000001.1"/>
</dbReference>
<dbReference type="InterPro" id="IPR039298">
    <property type="entry name" value="ACOT13"/>
</dbReference>
<evidence type="ECO:0000256" key="3">
    <source>
        <dbReference type="SAM" id="MobiDB-lite"/>
    </source>
</evidence>
<keyword evidence="2 5" id="KW-0378">Hydrolase</keyword>
<proteinExistence type="inferred from homology"/>
<evidence type="ECO:0000313" key="5">
    <source>
        <dbReference type="EMBL" id="MEE3849850.1"/>
    </source>
</evidence>
<evidence type="ECO:0000259" key="4">
    <source>
        <dbReference type="Pfam" id="PF03061"/>
    </source>
</evidence>
<dbReference type="InterPro" id="IPR006683">
    <property type="entry name" value="Thioestr_dom"/>
</dbReference>
<dbReference type="NCBIfam" id="TIGR00369">
    <property type="entry name" value="unchar_dom_1"/>
    <property type="match status" value="1"/>
</dbReference>
<protein>
    <submittedName>
        <fullName evidence="5">PaaI family thioesterase</fullName>
        <ecNumber evidence="5">3.1.2.-</ecNumber>
    </submittedName>
</protein>
<dbReference type="PANTHER" id="PTHR21660">
    <property type="entry name" value="THIOESTERASE SUPERFAMILY MEMBER-RELATED"/>
    <property type="match status" value="1"/>
</dbReference>
<comment type="caution">
    <text evidence="5">The sequence shown here is derived from an EMBL/GenBank/DDBJ whole genome shotgun (WGS) entry which is preliminary data.</text>
</comment>
<feature type="domain" description="Thioesterase" evidence="4">
    <location>
        <begin position="83"/>
        <end position="161"/>
    </location>
</feature>
<organism evidence="5 6">
    <name type="scientific">Gordonia sesuvii</name>
    <dbReference type="NCBI Taxonomy" id="3116777"/>
    <lineage>
        <taxon>Bacteria</taxon>
        <taxon>Bacillati</taxon>
        <taxon>Actinomycetota</taxon>
        <taxon>Actinomycetes</taxon>
        <taxon>Mycobacteriales</taxon>
        <taxon>Gordoniaceae</taxon>
        <taxon>Gordonia</taxon>
    </lineage>
</organism>
<dbReference type="InterPro" id="IPR029069">
    <property type="entry name" value="HotDog_dom_sf"/>
</dbReference>
<comment type="similarity">
    <text evidence="1">Belongs to the thioesterase PaaI family.</text>
</comment>
<dbReference type="GO" id="GO:0016787">
    <property type="term" value="F:hydrolase activity"/>
    <property type="evidence" value="ECO:0007669"/>
    <property type="project" value="UniProtKB-KW"/>
</dbReference>
<dbReference type="EC" id="3.1.2.-" evidence="5"/>
<evidence type="ECO:0000256" key="2">
    <source>
        <dbReference type="ARBA" id="ARBA00022801"/>
    </source>
</evidence>
<dbReference type="PANTHER" id="PTHR21660:SF1">
    <property type="entry name" value="ACYL-COENZYME A THIOESTERASE 13"/>
    <property type="match status" value="1"/>
</dbReference>
<dbReference type="SUPFAM" id="SSF54637">
    <property type="entry name" value="Thioesterase/thiol ester dehydrase-isomerase"/>
    <property type="match status" value="1"/>
</dbReference>
<reference evidence="5 6" key="1">
    <citation type="submission" date="2024-01" db="EMBL/GenBank/DDBJ databases">
        <title>Draft genome sequence of Gordonia sp. LSe1-13.</title>
        <authorList>
            <person name="Suphannarot A."/>
            <person name="Mingma R."/>
        </authorList>
    </citation>
    <scope>NUCLEOTIDE SEQUENCE [LARGE SCALE GENOMIC DNA]</scope>
    <source>
        <strain evidence="5 6">LSe1-13</strain>
    </source>
</reference>
<keyword evidence="6" id="KW-1185">Reference proteome</keyword>
<name>A0ABU7M9R1_9ACTN</name>
<dbReference type="InterPro" id="IPR003736">
    <property type="entry name" value="PAAI_dom"/>
</dbReference>